<proteinExistence type="predicted"/>
<dbReference type="Proteomes" id="UP000093898">
    <property type="component" value="Unassembled WGS sequence"/>
</dbReference>
<evidence type="ECO:0008006" key="5">
    <source>
        <dbReference type="Google" id="ProtNLM"/>
    </source>
</evidence>
<feature type="compositionally biased region" description="Low complexity" evidence="1">
    <location>
        <begin position="154"/>
        <end position="165"/>
    </location>
</feature>
<dbReference type="AlphaFoldDB" id="A0A1A3H8L0"/>
<evidence type="ECO:0000256" key="2">
    <source>
        <dbReference type="SAM" id="SignalP"/>
    </source>
</evidence>
<feature type="region of interest" description="Disordered" evidence="1">
    <location>
        <begin position="152"/>
        <end position="171"/>
    </location>
</feature>
<comment type="caution">
    <text evidence="3">The sequence shown here is derived from an EMBL/GenBank/DDBJ whole genome shotgun (WGS) entry which is preliminary data.</text>
</comment>
<protein>
    <recommendedName>
        <fullName evidence="5">Secreted protein</fullName>
    </recommendedName>
</protein>
<evidence type="ECO:0000313" key="3">
    <source>
        <dbReference type="EMBL" id="OBJ44622.1"/>
    </source>
</evidence>
<keyword evidence="2" id="KW-0732">Signal</keyword>
<reference evidence="3 4" key="1">
    <citation type="submission" date="2016-06" db="EMBL/GenBank/DDBJ databases">
        <authorList>
            <person name="Kjaerup R.B."/>
            <person name="Dalgaard T.S."/>
            <person name="Juul-Madsen H.R."/>
        </authorList>
    </citation>
    <scope>NUCLEOTIDE SEQUENCE [LARGE SCALE GENOMIC DNA]</scope>
    <source>
        <strain evidence="3 4">1127319.6</strain>
    </source>
</reference>
<evidence type="ECO:0000313" key="4">
    <source>
        <dbReference type="Proteomes" id="UP000093898"/>
    </source>
</evidence>
<feature type="signal peptide" evidence="2">
    <location>
        <begin position="1"/>
        <end position="29"/>
    </location>
</feature>
<feature type="chain" id="PRO_5038828292" description="Secreted protein" evidence="2">
    <location>
        <begin position="30"/>
        <end position="206"/>
    </location>
</feature>
<accession>A0A1A3H8L0</accession>
<dbReference type="EMBL" id="LZLC01000055">
    <property type="protein sequence ID" value="OBJ44622.1"/>
    <property type="molecule type" value="Genomic_DNA"/>
</dbReference>
<gene>
    <name evidence="3" type="ORF">A5630_15910</name>
</gene>
<sequence>MALVAVVAPAVVVALVAVVALGCDAIAEAGSAATPGDWGCSTAIAFGSLTGGTVGLSRTVCARTTFSGRMGPAGAVPRSDLPSSGFLLSTLGGSSAFLLRGECPADLRACASVAGCDLPVCDVDFCDVDFCDVVAPDVVVCDEGPAAPGWEPVASSANAGASGSHSARHPEASSTHACADNLVINRTLARVAARRGKMNKLVCMCH</sequence>
<evidence type="ECO:0000256" key="1">
    <source>
        <dbReference type="SAM" id="MobiDB-lite"/>
    </source>
</evidence>
<organism evidence="3 4">
    <name type="scientific">Mycolicibacterium mucogenicum</name>
    <name type="common">Mycobacterium mucogenicum</name>
    <dbReference type="NCBI Taxonomy" id="56689"/>
    <lineage>
        <taxon>Bacteria</taxon>
        <taxon>Bacillati</taxon>
        <taxon>Actinomycetota</taxon>
        <taxon>Actinomycetes</taxon>
        <taxon>Mycobacteriales</taxon>
        <taxon>Mycobacteriaceae</taxon>
        <taxon>Mycolicibacterium</taxon>
    </lineage>
</organism>
<name>A0A1A3H8L0_MYCMU</name>